<evidence type="ECO:0000256" key="7">
    <source>
        <dbReference type="ARBA" id="ARBA00022807"/>
    </source>
</evidence>
<evidence type="ECO:0000256" key="4">
    <source>
        <dbReference type="ARBA" id="ARBA00022670"/>
    </source>
</evidence>
<feature type="compositionally biased region" description="Basic and acidic residues" evidence="8">
    <location>
        <begin position="660"/>
        <end position="688"/>
    </location>
</feature>
<evidence type="ECO:0000313" key="11">
    <source>
        <dbReference type="Proteomes" id="UP000024837"/>
    </source>
</evidence>
<feature type="region of interest" description="Disordered" evidence="8">
    <location>
        <begin position="258"/>
        <end position="277"/>
    </location>
</feature>
<dbReference type="InterPro" id="IPR038765">
    <property type="entry name" value="Papain-like_cys_pep_sf"/>
</dbReference>
<dbReference type="PANTHER" id="PTHR24006:SF888">
    <property type="entry name" value="UBIQUITIN CARBOXYL-TERMINAL HYDROLASE 30"/>
    <property type="match status" value="1"/>
</dbReference>
<protein>
    <recommendedName>
        <fullName evidence="3">ubiquitinyl hydrolase 1</fullName>
        <ecNumber evidence="3">3.4.19.12</ecNumber>
    </recommendedName>
</protein>
<sequence length="730" mass="82451">MTAQTERKSLAERISKLTKYSKYIFDPLGPHDTSRVKKRPDRQKFRLVLASRPATGAPTHQPSTTVYDGLGDGFGYTHRYHKLVTSSNIGLHALRRDIHAETSTKDLGRRLADVIFRGYGEDEEDDKGEKDDKGRDDDKDKDKKEAEPRVERLAADLHTRRYNKIGGIALPGHPNLCYLNATIQALAATRFPFHLQRATQDAFGLSQMLPLHSKLIRTINAINQVFSRRFKGSLEKRIASGRVTRALRPEDLNLGYPFASDEGGGGGGGGADGASVERGKYRQQDVRDLVDALWGTLREEIANMPKLHRGWDERMTVQLVVERICMRCGHLTMESVRKPYIGDLQKPFAEGLDRLNKNWTIEVERTLEHFASTKTDLTRPCISCALHDLRDIHTRARHNLKSRARRERAATGYVSAQTATALKDISAQTALVNAELQYKHRTGLLPLTATGIVFGVGMSPHQQHPRALHSIVTEIGTLPTTVLLSYDLVRLSRAHGAVKNTMHLNVPPVLNFRPYFADKTAGAHVNANYECRAIVTHFGKDLATGRYYCQRQPWVKGESDESKHQGHQWWLCDEARTDAFAEVEDWPANAIGRRARHKLGGSIAELDYWRKYRFQETVPEGTFMPGEEAEEEVVEEIVGDMVEMVVEGVVAAEEEEREEEEGKKLGADEMEYGEDHNWGSGKRPEPRPPRRAPKPKKAPNLLSVWETPRKFEERTFWSRSPSYDDEDSGV</sequence>
<keyword evidence="7" id="KW-0788">Thiol protease</keyword>
<dbReference type="InterPro" id="IPR001394">
    <property type="entry name" value="Peptidase_C19_UCH"/>
</dbReference>
<dbReference type="Pfam" id="PF00443">
    <property type="entry name" value="UCH"/>
    <property type="match status" value="1"/>
</dbReference>
<dbReference type="GO" id="GO:0005829">
    <property type="term" value="C:cytosol"/>
    <property type="evidence" value="ECO:0007669"/>
    <property type="project" value="TreeGrafter"/>
</dbReference>
<dbReference type="HOGENOM" id="CLU_379476_0_0_1"/>
<dbReference type="SUPFAM" id="SSF54001">
    <property type="entry name" value="Cysteine proteinases"/>
    <property type="match status" value="1"/>
</dbReference>
<feature type="region of interest" description="Disordered" evidence="8">
    <location>
        <begin position="121"/>
        <end position="152"/>
    </location>
</feature>
<proteinExistence type="inferred from homology"/>
<dbReference type="EMBL" id="KI966372">
    <property type="protein sequence ID" value="EWC48596.1"/>
    <property type="molecule type" value="Genomic_DNA"/>
</dbReference>
<name>W7HWP8_9PEZI</name>
<evidence type="ECO:0000259" key="9">
    <source>
        <dbReference type="Pfam" id="PF00443"/>
    </source>
</evidence>
<reference evidence="10 11" key="1">
    <citation type="submission" date="2013-05" db="EMBL/GenBank/DDBJ databases">
        <title>Drechslerella stenobrocha genome reveals carnivorous origination and mechanical trapping mechanism of predatory fungi.</title>
        <authorList>
            <person name="Liu X."/>
            <person name="Zhang W."/>
            <person name="Liu K."/>
        </authorList>
    </citation>
    <scope>NUCLEOTIDE SEQUENCE [LARGE SCALE GENOMIC DNA]</scope>
    <source>
        <strain evidence="10 11">248</strain>
    </source>
</reference>
<evidence type="ECO:0000256" key="5">
    <source>
        <dbReference type="ARBA" id="ARBA00022786"/>
    </source>
</evidence>
<organism evidence="10 11">
    <name type="scientific">Drechslerella stenobrocha 248</name>
    <dbReference type="NCBI Taxonomy" id="1043628"/>
    <lineage>
        <taxon>Eukaryota</taxon>
        <taxon>Fungi</taxon>
        <taxon>Dikarya</taxon>
        <taxon>Ascomycota</taxon>
        <taxon>Pezizomycotina</taxon>
        <taxon>Orbiliomycetes</taxon>
        <taxon>Orbiliales</taxon>
        <taxon>Orbiliaceae</taxon>
        <taxon>Drechslerella</taxon>
    </lineage>
</organism>
<dbReference type="CDD" id="cd02257">
    <property type="entry name" value="Peptidase_C19"/>
    <property type="match status" value="1"/>
</dbReference>
<dbReference type="EC" id="3.4.19.12" evidence="3"/>
<evidence type="ECO:0000256" key="6">
    <source>
        <dbReference type="ARBA" id="ARBA00022801"/>
    </source>
</evidence>
<keyword evidence="11" id="KW-1185">Reference proteome</keyword>
<dbReference type="Gene3D" id="3.90.70.10">
    <property type="entry name" value="Cysteine proteinases"/>
    <property type="match status" value="1"/>
</dbReference>
<comment type="similarity">
    <text evidence="2">Belongs to the peptidase C19 family.</text>
</comment>
<dbReference type="Proteomes" id="UP000024837">
    <property type="component" value="Unassembled WGS sequence"/>
</dbReference>
<dbReference type="OrthoDB" id="2020758at2759"/>
<dbReference type="AlphaFoldDB" id="W7HWP8"/>
<dbReference type="PANTHER" id="PTHR24006">
    <property type="entry name" value="UBIQUITIN CARBOXYL-TERMINAL HYDROLASE"/>
    <property type="match status" value="1"/>
</dbReference>
<dbReference type="GO" id="GO:0016579">
    <property type="term" value="P:protein deubiquitination"/>
    <property type="evidence" value="ECO:0007669"/>
    <property type="project" value="InterPro"/>
</dbReference>
<feature type="domain" description="Peptidase C19 ubiquitin carboxyl-terminal hydrolase" evidence="9">
    <location>
        <begin position="175"/>
        <end position="576"/>
    </location>
</feature>
<gene>
    <name evidence="10" type="ORF">DRE_01818</name>
</gene>
<evidence type="ECO:0000256" key="3">
    <source>
        <dbReference type="ARBA" id="ARBA00012759"/>
    </source>
</evidence>
<evidence type="ECO:0000256" key="1">
    <source>
        <dbReference type="ARBA" id="ARBA00000707"/>
    </source>
</evidence>
<dbReference type="GO" id="GO:0004843">
    <property type="term" value="F:cysteine-type deubiquitinase activity"/>
    <property type="evidence" value="ECO:0007669"/>
    <property type="project" value="UniProtKB-EC"/>
</dbReference>
<keyword evidence="6" id="KW-0378">Hydrolase</keyword>
<feature type="compositionally biased region" description="Gly residues" evidence="8">
    <location>
        <begin position="262"/>
        <end position="272"/>
    </location>
</feature>
<accession>W7HWP8</accession>
<dbReference type="GO" id="GO:0006508">
    <property type="term" value="P:proteolysis"/>
    <property type="evidence" value="ECO:0007669"/>
    <property type="project" value="UniProtKB-KW"/>
</dbReference>
<keyword evidence="5" id="KW-0833">Ubl conjugation pathway</keyword>
<evidence type="ECO:0000313" key="10">
    <source>
        <dbReference type="EMBL" id="EWC48596.1"/>
    </source>
</evidence>
<comment type="catalytic activity">
    <reaction evidence="1">
        <text>Thiol-dependent hydrolysis of ester, thioester, amide, peptide and isopeptide bonds formed by the C-terminal Gly of ubiquitin (a 76-residue protein attached to proteins as an intracellular targeting signal).</text>
        <dbReference type="EC" id="3.4.19.12"/>
    </reaction>
</comment>
<feature type="compositionally biased region" description="Basic and acidic residues" evidence="8">
    <location>
        <begin position="127"/>
        <end position="152"/>
    </location>
</feature>
<keyword evidence="4" id="KW-0645">Protease</keyword>
<dbReference type="GO" id="GO:0005634">
    <property type="term" value="C:nucleus"/>
    <property type="evidence" value="ECO:0007669"/>
    <property type="project" value="TreeGrafter"/>
</dbReference>
<feature type="region of interest" description="Disordered" evidence="8">
    <location>
        <begin position="650"/>
        <end position="706"/>
    </location>
</feature>
<dbReference type="InterPro" id="IPR050164">
    <property type="entry name" value="Peptidase_C19"/>
</dbReference>
<evidence type="ECO:0000256" key="8">
    <source>
        <dbReference type="SAM" id="MobiDB-lite"/>
    </source>
</evidence>
<evidence type="ECO:0000256" key="2">
    <source>
        <dbReference type="ARBA" id="ARBA00009085"/>
    </source>
</evidence>